<dbReference type="InterPro" id="IPR011051">
    <property type="entry name" value="RmlC_Cupin_sf"/>
</dbReference>
<name>A0A1H2HXT7_9BACT</name>
<dbReference type="PANTHER" id="PTHR37694">
    <property type="entry name" value="SLR8022 PROTEIN"/>
    <property type="match status" value="1"/>
</dbReference>
<protein>
    <submittedName>
        <fullName evidence="2">Cupin domain protein</fullName>
    </submittedName>
</protein>
<organism evidence="2 3">
    <name type="scientific">Desulfobacula phenolica</name>
    <dbReference type="NCBI Taxonomy" id="90732"/>
    <lineage>
        <taxon>Bacteria</taxon>
        <taxon>Pseudomonadati</taxon>
        <taxon>Thermodesulfobacteriota</taxon>
        <taxon>Desulfobacteria</taxon>
        <taxon>Desulfobacterales</taxon>
        <taxon>Desulfobacteraceae</taxon>
        <taxon>Desulfobacula</taxon>
    </lineage>
</organism>
<dbReference type="EMBL" id="FNLL01000007">
    <property type="protein sequence ID" value="SDU36707.1"/>
    <property type="molecule type" value="Genomic_DNA"/>
</dbReference>
<dbReference type="PANTHER" id="PTHR37694:SF1">
    <property type="entry name" value="SLR8022 PROTEIN"/>
    <property type="match status" value="1"/>
</dbReference>
<proteinExistence type="predicted"/>
<accession>A0A1H2HXT7</accession>
<dbReference type="InterPro" id="IPR013096">
    <property type="entry name" value="Cupin_2"/>
</dbReference>
<dbReference type="CDD" id="cd02230">
    <property type="entry name" value="cupin_HP0902-like"/>
    <property type="match status" value="1"/>
</dbReference>
<sequence>MTDKDTRLIKNIPFSTPVDLVDLVDYEEGRVVSRTLSSKPHINITLFAFDKDEEISAHTSPGDAMIQVLDGDALINIDGSKITASKGQSVVMPANVPHSVSACSRFKMLLTVVKQPVGIDGL</sequence>
<keyword evidence="3" id="KW-1185">Reference proteome</keyword>
<evidence type="ECO:0000313" key="3">
    <source>
        <dbReference type="Proteomes" id="UP000199608"/>
    </source>
</evidence>
<dbReference type="Proteomes" id="UP000199608">
    <property type="component" value="Unassembled WGS sequence"/>
</dbReference>
<dbReference type="Gene3D" id="2.60.120.10">
    <property type="entry name" value="Jelly Rolls"/>
    <property type="match status" value="1"/>
</dbReference>
<dbReference type="AlphaFoldDB" id="A0A1H2HXT7"/>
<dbReference type="SUPFAM" id="SSF51182">
    <property type="entry name" value="RmlC-like cupins"/>
    <property type="match status" value="1"/>
</dbReference>
<dbReference type="InterPro" id="IPR014710">
    <property type="entry name" value="RmlC-like_jellyroll"/>
</dbReference>
<reference evidence="3" key="1">
    <citation type="submission" date="2016-10" db="EMBL/GenBank/DDBJ databases">
        <authorList>
            <person name="Varghese N."/>
            <person name="Submissions S."/>
        </authorList>
    </citation>
    <scope>NUCLEOTIDE SEQUENCE [LARGE SCALE GENOMIC DNA]</scope>
    <source>
        <strain evidence="3">DSM 3384</strain>
    </source>
</reference>
<gene>
    <name evidence="2" type="ORF">SAMN04487931_107112</name>
</gene>
<evidence type="ECO:0000313" key="2">
    <source>
        <dbReference type="EMBL" id="SDU36707.1"/>
    </source>
</evidence>
<evidence type="ECO:0000259" key="1">
    <source>
        <dbReference type="Pfam" id="PF07883"/>
    </source>
</evidence>
<dbReference type="Pfam" id="PF07883">
    <property type="entry name" value="Cupin_2"/>
    <property type="match status" value="1"/>
</dbReference>
<dbReference type="RefSeq" id="WP_092234842.1">
    <property type="nucleotide sequence ID" value="NZ_FNLL01000007.1"/>
</dbReference>
<feature type="domain" description="Cupin type-2" evidence="1">
    <location>
        <begin position="47"/>
        <end position="109"/>
    </location>
</feature>